<keyword evidence="3 5" id="KW-1133">Transmembrane helix</keyword>
<dbReference type="InterPro" id="IPR022764">
    <property type="entry name" value="Peptidase_S54_rhomboid_dom"/>
</dbReference>
<sequence>MTNHSHRIREEAKLIALFIAAIWLIYFADRLLPLENLGLAPRELSGTLGIITMPFLHADWQHITSNTLPLIVLLALLAGSRADSIKVVIFISLIGGALLWLFGRSNSIHIGASLLVFGLGVFLVVSGMLEKRTLPIIVSLIVVALYGSTMLTGVLPWQKGVSWEGHLFGSLAGGIVAWILTRTNNKG</sequence>
<evidence type="ECO:0000259" key="6">
    <source>
        <dbReference type="Pfam" id="PF01694"/>
    </source>
</evidence>
<evidence type="ECO:0000256" key="3">
    <source>
        <dbReference type="ARBA" id="ARBA00022989"/>
    </source>
</evidence>
<dbReference type="GO" id="GO:0016020">
    <property type="term" value="C:membrane"/>
    <property type="evidence" value="ECO:0007669"/>
    <property type="project" value="UniProtKB-SubCell"/>
</dbReference>
<name>A0A6S6SP23_9GAMM</name>
<evidence type="ECO:0000313" key="7">
    <source>
        <dbReference type="EMBL" id="CAA6812128.1"/>
    </source>
</evidence>
<feature type="transmembrane region" description="Helical" evidence="5">
    <location>
        <begin position="12"/>
        <end position="28"/>
    </location>
</feature>
<accession>A0A6S6SP23</accession>
<reference evidence="7" key="1">
    <citation type="submission" date="2020-01" db="EMBL/GenBank/DDBJ databases">
        <authorList>
            <person name="Meier V. D."/>
            <person name="Meier V D."/>
        </authorList>
    </citation>
    <scope>NUCLEOTIDE SEQUENCE</scope>
    <source>
        <strain evidence="7">HLG_WM_MAG_07</strain>
    </source>
</reference>
<evidence type="ECO:0000256" key="1">
    <source>
        <dbReference type="ARBA" id="ARBA00004141"/>
    </source>
</evidence>
<gene>
    <name evidence="7" type="ORF">HELGO_WM14403</name>
</gene>
<keyword evidence="2 5" id="KW-0812">Transmembrane</keyword>
<keyword evidence="4 5" id="KW-0472">Membrane</keyword>
<evidence type="ECO:0000256" key="5">
    <source>
        <dbReference type="SAM" id="Phobius"/>
    </source>
</evidence>
<organism evidence="7">
    <name type="scientific">uncultured Thiotrichaceae bacterium</name>
    <dbReference type="NCBI Taxonomy" id="298394"/>
    <lineage>
        <taxon>Bacteria</taxon>
        <taxon>Pseudomonadati</taxon>
        <taxon>Pseudomonadota</taxon>
        <taxon>Gammaproteobacteria</taxon>
        <taxon>Thiotrichales</taxon>
        <taxon>Thiotrichaceae</taxon>
        <taxon>environmental samples</taxon>
    </lineage>
</organism>
<evidence type="ECO:0000256" key="4">
    <source>
        <dbReference type="ARBA" id="ARBA00023136"/>
    </source>
</evidence>
<dbReference type="AlphaFoldDB" id="A0A6S6SP23"/>
<dbReference type="GO" id="GO:0006508">
    <property type="term" value="P:proteolysis"/>
    <property type="evidence" value="ECO:0007669"/>
    <property type="project" value="UniProtKB-KW"/>
</dbReference>
<dbReference type="Gene3D" id="1.20.1540.10">
    <property type="entry name" value="Rhomboid-like"/>
    <property type="match status" value="1"/>
</dbReference>
<feature type="transmembrane region" description="Helical" evidence="5">
    <location>
        <begin position="60"/>
        <end position="78"/>
    </location>
</feature>
<feature type="transmembrane region" description="Helical" evidence="5">
    <location>
        <begin position="163"/>
        <end position="181"/>
    </location>
</feature>
<feature type="transmembrane region" description="Helical" evidence="5">
    <location>
        <begin position="136"/>
        <end position="157"/>
    </location>
</feature>
<proteinExistence type="predicted"/>
<feature type="transmembrane region" description="Helical" evidence="5">
    <location>
        <begin position="108"/>
        <end position="129"/>
    </location>
</feature>
<feature type="transmembrane region" description="Helical" evidence="5">
    <location>
        <begin position="85"/>
        <end position="102"/>
    </location>
</feature>
<evidence type="ECO:0000256" key="2">
    <source>
        <dbReference type="ARBA" id="ARBA00022692"/>
    </source>
</evidence>
<dbReference type="Pfam" id="PF01694">
    <property type="entry name" value="Rhomboid"/>
    <property type="match status" value="1"/>
</dbReference>
<protein>
    <submittedName>
        <fullName evidence="7">Rhomboid family intramembrane serine protease</fullName>
    </submittedName>
</protein>
<dbReference type="GO" id="GO:0004252">
    <property type="term" value="F:serine-type endopeptidase activity"/>
    <property type="evidence" value="ECO:0007669"/>
    <property type="project" value="InterPro"/>
</dbReference>
<dbReference type="InterPro" id="IPR035952">
    <property type="entry name" value="Rhomboid-like_sf"/>
</dbReference>
<dbReference type="EMBL" id="CACVAY010000052">
    <property type="protein sequence ID" value="CAA6812128.1"/>
    <property type="molecule type" value="Genomic_DNA"/>
</dbReference>
<comment type="subcellular location">
    <subcellularLocation>
        <location evidence="1">Membrane</location>
        <topology evidence="1">Multi-pass membrane protein</topology>
    </subcellularLocation>
</comment>
<keyword evidence="7" id="KW-0378">Hydrolase</keyword>
<feature type="domain" description="Peptidase S54 rhomboid" evidence="6">
    <location>
        <begin position="49"/>
        <end position="182"/>
    </location>
</feature>
<dbReference type="SUPFAM" id="SSF144091">
    <property type="entry name" value="Rhomboid-like"/>
    <property type="match status" value="1"/>
</dbReference>
<keyword evidence="7" id="KW-0645">Protease</keyword>